<dbReference type="Pfam" id="PF01569">
    <property type="entry name" value="PAP2"/>
    <property type="match status" value="1"/>
</dbReference>
<organism evidence="3 4">
    <name type="scientific">Haloglomus irregulare</name>
    <dbReference type="NCBI Taxonomy" id="2234134"/>
    <lineage>
        <taxon>Archaea</taxon>
        <taxon>Methanobacteriati</taxon>
        <taxon>Methanobacteriota</taxon>
        <taxon>Stenosarchaea group</taxon>
        <taxon>Halobacteria</taxon>
        <taxon>Halobacteriales</taxon>
        <taxon>Natronomonadaceae</taxon>
        <taxon>Haloglomus</taxon>
    </lineage>
</organism>
<feature type="transmembrane region" description="Helical" evidence="1">
    <location>
        <begin position="278"/>
        <end position="300"/>
    </location>
</feature>
<feature type="transmembrane region" description="Helical" evidence="1">
    <location>
        <begin position="21"/>
        <end position="44"/>
    </location>
</feature>
<reference evidence="3 4" key="1">
    <citation type="submission" date="2018-06" db="EMBL/GenBank/DDBJ databases">
        <title>Natronomonas sp. F16-60 a new haloarchaeon isolated from a solar saltern of Isla Cristina, Huelva, Spain.</title>
        <authorList>
            <person name="Duran-Viseras A."/>
            <person name="Sanchez-Porro C."/>
            <person name="Ventosa A."/>
        </authorList>
    </citation>
    <scope>NUCLEOTIDE SEQUENCE [LARGE SCALE GENOMIC DNA]</scope>
    <source>
        <strain evidence="3 4">F16-60</strain>
    </source>
</reference>
<dbReference type="InParanoid" id="A0A554ND49"/>
<protein>
    <submittedName>
        <fullName evidence="3">Glucose-6-phosphatase</fullName>
    </submittedName>
</protein>
<dbReference type="AlphaFoldDB" id="A0A554ND49"/>
<dbReference type="InterPro" id="IPR000326">
    <property type="entry name" value="PAP2/HPO"/>
</dbReference>
<proteinExistence type="predicted"/>
<dbReference type="InterPro" id="IPR036938">
    <property type="entry name" value="PAP2/HPO_sf"/>
</dbReference>
<dbReference type="PANTHER" id="PTHR14969">
    <property type="entry name" value="SPHINGOSINE-1-PHOSPHATE PHOSPHOHYDROLASE"/>
    <property type="match status" value="1"/>
</dbReference>
<feature type="transmembrane region" description="Helical" evidence="1">
    <location>
        <begin position="149"/>
        <end position="168"/>
    </location>
</feature>
<feature type="transmembrane region" description="Helical" evidence="1">
    <location>
        <begin position="200"/>
        <end position="218"/>
    </location>
</feature>
<dbReference type="Proteomes" id="UP000319894">
    <property type="component" value="Unassembled WGS sequence"/>
</dbReference>
<dbReference type="EMBL" id="QMDX01000002">
    <property type="protein sequence ID" value="TSD15304.1"/>
    <property type="molecule type" value="Genomic_DNA"/>
</dbReference>
<feature type="transmembrane region" description="Helical" evidence="1">
    <location>
        <begin position="174"/>
        <end position="193"/>
    </location>
</feature>
<dbReference type="SMART" id="SM00014">
    <property type="entry name" value="acidPPc"/>
    <property type="match status" value="1"/>
</dbReference>
<evidence type="ECO:0000313" key="4">
    <source>
        <dbReference type="Proteomes" id="UP000319894"/>
    </source>
</evidence>
<comment type="caution">
    <text evidence="3">The sequence shown here is derived from an EMBL/GenBank/DDBJ whole genome shotgun (WGS) entry which is preliminary data.</text>
</comment>
<name>A0A554ND49_9EURY</name>
<gene>
    <name evidence="3" type="ORF">DP107_05500</name>
</gene>
<evidence type="ECO:0000259" key="2">
    <source>
        <dbReference type="SMART" id="SM00014"/>
    </source>
</evidence>
<evidence type="ECO:0000256" key="1">
    <source>
        <dbReference type="SAM" id="Phobius"/>
    </source>
</evidence>
<evidence type="ECO:0000313" key="3">
    <source>
        <dbReference type="EMBL" id="TSD15304.1"/>
    </source>
</evidence>
<accession>A0A554ND49</accession>
<feature type="domain" description="Phosphatidic acid phosphatase type 2/haloperoxidase" evidence="2">
    <location>
        <begin position="63"/>
        <end position="189"/>
    </location>
</feature>
<dbReference type="PANTHER" id="PTHR14969:SF13">
    <property type="entry name" value="AT30094P"/>
    <property type="match status" value="1"/>
</dbReference>
<keyword evidence="1" id="KW-0472">Membrane</keyword>
<keyword evidence="1" id="KW-1133">Transmembrane helix</keyword>
<dbReference type="RefSeq" id="WP_144261143.1">
    <property type="nucleotide sequence ID" value="NZ_QMDX01000002.1"/>
</dbReference>
<sequence>MCPLWPLVARATELDAALAGLPLAVVVLAALVTQLGGTGFYFGVLSPAYWFGDAIVDGVDRERAAFLLGCGICALALTTTLKGIFAIPRPPGAETAERAGALPELLRPLYRTLVTSDGYGFPSGHATGAALVWGGAAAALEAGRRRARLAVGAVAIAAIGLSRVVLGVHYLVDVLAGFAVGGAALALLLRIGADRKPGRAFSLALLFGLVGTVNGFTFDTMAVLGATLGARIAWGAIGGDALHVPSSRRDGTLLTAVGVPALGVPFALVLALEPGPVLAFAVTALVVASVLALPTVLDVVKN</sequence>
<dbReference type="OrthoDB" id="10182at2157"/>
<dbReference type="Gene3D" id="1.20.144.10">
    <property type="entry name" value="Phosphatidic acid phosphatase type 2/haloperoxidase"/>
    <property type="match status" value="1"/>
</dbReference>
<feature type="transmembrane region" description="Helical" evidence="1">
    <location>
        <begin position="64"/>
        <end position="85"/>
    </location>
</feature>
<keyword evidence="4" id="KW-1185">Reference proteome</keyword>
<keyword evidence="1" id="KW-0812">Transmembrane</keyword>
<feature type="transmembrane region" description="Helical" evidence="1">
    <location>
        <begin position="251"/>
        <end position="272"/>
    </location>
</feature>
<dbReference type="SUPFAM" id="SSF48317">
    <property type="entry name" value="Acid phosphatase/Vanadium-dependent haloperoxidase"/>
    <property type="match status" value="1"/>
</dbReference>